<keyword evidence="2" id="KW-0201">Cytochrome c-type biogenesis</keyword>
<dbReference type="PANTHER" id="PTHR42852">
    <property type="entry name" value="THIOL:DISULFIDE INTERCHANGE PROTEIN DSBE"/>
    <property type="match status" value="1"/>
</dbReference>
<sequence length="178" mass="19068">MNKPALYLTVAGLAIAAGAGAAWWHHSQAVSVSTAPAVAAATPGLWQSSFKDLQGKPQAFSQWQGKPLVVNFWATWCAPCREEIPEFVATQAALGDKVRFVGLAIDNPADVQKFVKEFAIPYPILVGEQEALDLMKREGNRIGALPFTLILDAKGNKVAAVPGRLDKASLEAYLLPLS</sequence>
<dbReference type="Gene3D" id="3.40.30.10">
    <property type="entry name" value="Glutaredoxin"/>
    <property type="match status" value="1"/>
</dbReference>
<dbReference type="PROSITE" id="PS51352">
    <property type="entry name" value="THIOREDOXIN_2"/>
    <property type="match status" value="1"/>
</dbReference>
<gene>
    <name evidence="7" type="ORF">FNU76_05770</name>
</gene>
<dbReference type="InterPro" id="IPR013740">
    <property type="entry name" value="Redoxin"/>
</dbReference>
<dbReference type="RefSeq" id="WP_143856820.1">
    <property type="nucleotide sequence ID" value="NZ_CP041730.1"/>
</dbReference>
<dbReference type="CDD" id="cd02966">
    <property type="entry name" value="TlpA_like_family"/>
    <property type="match status" value="1"/>
</dbReference>
<name>A0A516SCM0_9NEIS</name>
<dbReference type="InterPro" id="IPR013766">
    <property type="entry name" value="Thioredoxin_domain"/>
</dbReference>
<proteinExistence type="predicted"/>
<protein>
    <submittedName>
        <fullName evidence="7">TlpA family protein disulfide reductase</fullName>
    </submittedName>
</protein>
<keyword evidence="3" id="KW-1015">Disulfide bond</keyword>
<comment type="subcellular location">
    <subcellularLocation>
        <location evidence="1">Cell envelope</location>
    </subcellularLocation>
</comment>
<keyword evidence="8" id="KW-1185">Reference proteome</keyword>
<dbReference type="GO" id="GO:0017004">
    <property type="term" value="P:cytochrome complex assembly"/>
    <property type="evidence" value="ECO:0007669"/>
    <property type="project" value="UniProtKB-KW"/>
</dbReference>
<dbReference type="GO" id="GO:0015036">
    <property type="term" value="F:disulfide oxidoreductase activity"/>
    <property type="evidence" value="ECO:0007669"/>
    <property type="project" value="UniProtKB-ARBA"/>
</dbReference>
<dbReference type="GO" id="GO:0030313">
    <property type="term" value="C:cell envelope"/>
    <property type="evidence" value="ECO:0007669"/>
    <property type="project" value="UniProtKB-SubCell"/>
</dbReference>
<accession>A0A516SCM0</accession>
<dbReference type="OrthoDB" id="9796554at2"/>
<keyword evidence="4" id="KW-0676">Redox-active center</keyword>
<keyword evidence="5" id="KW-0732">Signal</keyword>
<dbReference type="EMBL" id="CP041730">
    <property type="protein sequence ID" value="QDQ25897.1"/>
    <property type="molecule type" value="Genomic_DNA"/>
</dbReference>
<dbReference type="InterPro" id="IPR036249">
    <property type="entry name" value="Thioredoxin-like_sf"/>
</dbReference>
<organism evidence="7 8">
    <name type="scientific">Chitinimonas arctica</name>
    <dbReference type="NCBI Taxonomy" id="2594795"/>
    <lineage>
        <taxon>Bacteria</taxon>
        <taxon>Pseudomonadati</taxon>
        <taxon>Pseudomonadota</taxon>
        <taxon>Betaproteobacteria</taxon>
        <taxon>Neisseriales</taxon>
        <taxon>Chitinibacteraceae</taxon>
        <taxon>Chitinimonas</taxon>
    </lineage>
</organism>
<dbReference type="SUPFAM" id="SSF52833">
    <property type="entry name" value="Thioredoxin-like"/>
    <property type="match status" value="1"/>
</dbReference>
<evidence type="ECO:0000256" key="4">
    <source>
        <dbReference type="ARBA" id="ARBA00023284"/>
    </source>
</evidence>
<feature type="signal peptide" evidence="5">
    <location>
        <begin position="1"/>
        <end position="21"/>
    </location>
</feature>
<feature type="chain" id="PRO_5028459624" evidence="5">
    <location>
        <begin position="22"/>
        <end position="178"/>
    </location>
</feature>
<feature type="domain" description="Thioredoxin" evidence="6">
    <location>
        <begin position="29"/>
        <end position="178"/>
    </location>
</feature>
<evidence type="ECO:0000256" key="2">
    <source>
        <dbReference type="ARBA" id="ARBA00022748"/>
    </source>
</evidence>
<evidence type="ECO:0000313" key="8">
    <source>
        <dbReference type="Proteomes" id="UP000317550"/>
    </source>
</evidence>
<dbReference type="AlphaFoldDB" id="A0A516SCM0"/>
<evidence type="ECO:0000256" key="3">
    <source>
        <dbReference type="ARBA" id="ARBA00023157"/>
    </source>
</evidence>
<dbReference type="PANTHER" id="PTHR42852:SF6">
    <property type="entry name" value="THIOL:DISULFIDE INTERCHANGE PROTEIN DSBE"/>
    <property type="match status" value="1"/>
</dbReference>
<dbReference type="KEGG" id="cari:FNU76_05770"/>
<dbReference type="Pfam" id="PF08534">
    <property type="entry name" value="Redoxin"/>
    <property type="match status" value="1"/>
</dbReference>
<evidence type="ECO:0000256" key="1">
    <source>
        <dbReference type="ARBA" id="ARBA00004196"/>
    </source>
</evidence>
<dbReference type="InterPro" id="IPR050553">
    <property type="entry name" value="Thioredoxin_ResA/DsbE_sf"/>
</dbReference>
<reference evidence="8" key="1">
    <citation type="submission" date="2019-07" db="EMBL/GenBank/DDBJ databases">
        <title>Chitinimonas sp. nov., isolated from Ny-Alesund, arctica soil.</title>
        <authorList>
            <person name="Xu Q."/>
            <person name="Peng F."/>
        </authorList>
    </citation>
    <scope>NUCLEOTIDE SEQUENCE [LARGE SCALE GENOMIC DNA]</scope>
    <source>
        <strain evidence="8">R3-44</strain>
    </source>
</reference>
<evidence type="ECO:0000259" key="6">
    <source>
        <dbReference type="PROSITE" id="PS51352"/>
    </source>
</evidence>
<dbReference type="PROSITE" id="PS00194">
    <property type="entry name" value="THIOREDOXIN_1"/>
    <property type="match status" value="1"/>
</dbReference>
<evidence type="ECO:0000256" key="5">
    <source>
        <dbReference type="SAM" id="SignalP"/>
    </source>
</evidence>
<dbReference type="InterPro" id="IPR017937">
    <property type="entry name" value="Thioredoxin_CS"/>
</dbReference>
<dbReference type="Proteomes" id="UP000317550">
    <property type="component" value="Chromosome"/>
</dbReference>
<evidence type="ECO:0000313" key="7">
    <source>
        <dbReference type="EMBL" id="QDQ25897.1"/>
    </source>
</evidence>